<name>A0AAW1XQZ9_RUBAR</name>
<evidence type="ECO:0000313" key="3">
    <source>
        <dbReference type="Proteomes" id="UP001457282"/>
    </source>
</evidence>
<evidence type="ECO:0000313" key="2">
    <source>
        <dbReference type="EMBL" id="KAK9938824.1"/>
    </source>
</evidence>
<evidence type="ECO:0000256" key="1">
    <source>
        <dbReference type="SAM" id="MobiDB-lite"/>
    </source>
</evidence>
<feature type="compositionally biased region" description="Basic residues" evidence="1">
    <location>
        <begin position="62"/>
        <end position="72"/>
    </location>
</feature>
<organism evidence="2 3">
    <name type="scientific">Rubus argutus</name>
    <name type="common">Southern blackberry</name>
    <dbReference type="NCBI Taxonomy" id="59490"/>
    <lineage>
        <taxon>Eukaryota</taxon>
        <taxon>Viridiplantae</taxon>
        <taxon>Streptophyta</taxon>
        <taxon>Embryophyta</taxon>
        <taxon>Tracheophyta</taxon>
        <taxon>Spermatophyta</taxon>
        <taxon>Magnoliopsida</taxon>
        <taxon>eudicotyledons</taxon>
        <taxon>Gunneridae</taxon>
        <taxon>Pentapetalae</taxon>
        <taxon>rosids</taxon>
        <taxon>fabids</taxon>
        <taxon>Rosales</taxon>
        <taxon>Rosaceae</taxon>
        <taxon>Rosoideae</taxon>
        <taxon>Rosoideae incertae sedis</taxon>
        <taxon>Rubus</taxon>
    </lineage>
</organism>
<keyword evidence="3" id="KW-1185">Reference proteome</keyword>
<dbReference type="Proteomes" id="UP001457282">
    <property type="component" value="Unassembled WGS sequence"/>
</dbReference>
<gene>
    <name evidence="2" type="ORF">M0R45_015543</name>
</gene>
<reference evidence="2 3" key="1">
    <citation type="journal article" date="2023" name="G3 (Bethesda)">
        <title>A chromosome-length genome assembly and annotation of blackberry (Rubus argutus, cv. 'Hillquist').</title>
        <authorList>
            <person name="Bruna T."/>
            <person name="Aryal R."/>
            <person name="Dudchenko O."/>
            <person name="Sargent D.J."/>
            <person name="Mead D."/>
            <person name="Buti M."/>
            <person name="Cavallini A."/>
            <person name="Hytonen T."/>
            <person name="Andres J."/>
            <person name="Pham M."/>
            <person name="Weisz D."/>
            <person name="Mascagni F."/>
            <person name="Usai G."/>
            <person name="Natali L."/>
            <person name="Bassil N."/>
            <person name="Fernandez G.E."/>
            <person name="Lomsadze A."/>
            <person name="Armour M."/>
            <person name="Olukolu B."/>
            <person name="Poorten T."/>
            <person name="Britton C."/>
            <person name="Davik J."/>
            <person name="Ashrafi H."/>
            <person name="Aiden E.L."/>
            <person name="Borodovsky M."/>
            <person name="Worthington M."/>
        </authorList>
    </citation>
    <scope>NUCLEOTIDE SEQUENCE [LARGE SCALE GENOMIC DNA]</scope>
    <source>
        <strain evidence="2">PI 553951</strain>
    </source>
</reference>
<dbReference type="EMBL" id="JBEDUW010000003">
    <property type="protein sequence ID" value="KAK9938824.1"/>
    <property type="molecule type" value="Genomic_DNA"/>
</dbReference>
<accession>A0AAW1XQZ9</accession>
<comment type="caution">
    <text evidence="2">The sequence shown here is derived from an EMBL/GenBank/DDBJ whole genome shotgun (WGS) entry which is preliminary data.</text>
</comment>
<feature type="region of interest" description="Disordered" evidence="1">
    <location>
        <begin position="19"/>
        <end position="73"/>
    </location>
</feature>
<protein>
    <submittedName>
        <fullName evidence="2">Uncharacterized protein</fullName>
    </submittedName>
</protein>
<proteinExistence type="predicted"/>
<sequence length="85" mass="9390">MFPTKTLDEVVAPELVAPNVSGVKRSDEKRKVSRHVGSRNESKDKKVKPKKLKAPSNDPMKPRKKRSLKLKSGKVMDVVSLGIPG</sequence>
<dbReference type="AlphaFoldDB" id="A0AAW1XQZ9"/>